<evidence type="ECO:0000256" key="1">
    <source>
        <dbReference type="SAM" id="MobiDB-lite"/>
    </source>
</evidence>
<dbReference type="AlphaFoldDB" id="A0A5P1F8J6"/>
<evidence type="ECO:0000313" key="2">
    <source>
        <dbReference type="EMBL" id="ONK74502.1"/>
    </source>
</evidence>
<feature type="region of interest" description="Disordered" evidence="1">
    <location>
        <begin position="1"/>
        <end position="69"/>
    </location>
</feature>
<feature type="compositionally biased region" description="Basic and acidic residues" evidence="1">
    <location>
        <begin position="35"/>
        <end position="55"/>
    </location>
</feature>
<gene>
    <name evidence="2" type="ORF">A4U43_C03F7030</name>
</gene>
<evidence type="ECO:0000313" key="3">
    <source>
        <dbReference type="Proteomes" id="UP000243459"/>
    </source>
</evidence>
<sequence length="126" mass="13036">MAAVIMSLSRVPTSAMRLPPLPSTSPSRASPRAPVEGHVELHADGRERDTWRDAGDGEDEQEEVMSKRRMTKFTAAVVVHRQSLGIPSNSESNSGEDSADGSGSSDSGGDGDDDGGDGAGGNVPDT</sequence>
<accession>A0A5P1F8J6</accession>
<feature type="compositionally biased region" description="Low complexity" evidence="1">
    <location>
        <begin position="88"/>
        <end position="107"/>
    </location>
</feature>
<dbReference type="EMBL" id="CM007383">
    <property type="protein sequence ID" value="ONK74502.1"/>
    <property type="molecule type" value="Genomic_DNA"/>
</dbReference>
<feature type="compositionally biased region" description="Gly residues" evidence="1">
    <location>
        <begin position="117"/>
        <end position="126"/>
    </location>
</feature>
<reference evidence="3" key="1">
    <citation type="journal article" date="2017" name="Nat. Commun.">
        <title>The asparagus genome sheds light on the origin and evolution of a young Y chromosome.</title>
        <authorList>
            <person name="Harkess A."/>
            <person name="Zhou J."/>
            <person name="Xu C."/>
            <person name="Bowers J.E."/>
            <person name="Van der Hulst R."/>
            <person name="Ayyampalayam S."/>
            <person name="Mercati F."/>
            <person name="Riccardi P."/>
            <person name="McKain M.R."/>
            <person name="Kakrana A."/>
            <person name="Tang H."/>
            <person name="Ray J."/>
            <person name="Groenendijk J."/>
            <person name="Arikit S."/>
            <person name="Mathioni S.M."/>
            <person name="Nakano M."/>
            <person name="Shan H."/>
            <person name="Telgmann-Rauber A."/>
            <person name="Kanno A."/>
            <person name="Yue Z."/>
            <person name="Chen H."/>
            <person name="Li W."/>
            <person name="Chen Y."/>
            <person name="Xu X."/>
            <person name="Zhang Y."/>
            <person name="Luo S."/>
            <person name="Chen H."/>
            <person name="Gao J."/>
            <person name="Mao Z."/>
            <person name="Pires J.C."/>
            <person name="Luo M."/>
            <person name="Kudrna D."/>
            <person name="Wing R.A."/>
            <person name="Meyers B.C."/>
            <person name="Yi K."/>
            <person name="Kong H."/>
            <person name="Lavrijsen P."/>
            <person name="Sunseri F."/>
            <person name="Falavigna A."/>
            <person name="Ye Y."/>
            <person name="Leebens-Mack J.H."/>
            <person name="Chen G."/>
        </authorList>
    </citation>
    <scope>NUCLEOTIDE SEQUENCE [LARGE SCALE GENOMIC DNA]</scope>
    <source>
        <strain evidence="3">cv. DH0086</strain>
    </source>
</reference>
<name>A0A5P1F8J6_ASPOF</name>
<feature type="compositionally biased region" description="Low complexity" evidence="1">
    <location>
        <begin position="24"/>
        <end position="34"/>
    </location>
</feature>
<feature type="region of interest" description="Disordered" evidence="1">
    <location>
        <begin position="81"/>
        <end position="126"/>
    </location>
</feature>
<dbReference type="Gramene" id="ONK74502">
    <property type="protein sequence ID" value="ONK74502"/>
    <property type="gene ID" value="A4U43_C03F7030"/>
</dbReference>
<proteinExistence type="predicted"/>
<protein>
    <submittedName>
        <fullName evidence="2">Uncharacterized protein</fullName>
    </submittedName>
</protein>
<keyword evidence="3" id="KW-1185">Reference proteome</keyword>
<dbReference type="Proteomes" id="UP000243459">
    <property type="component" value="Chromosome 3"/>
</dbReference>
<organism evidence="2 3">
    <name type="scientific">Asparagus officinalis</name>
    <name type="common">Garden asparagus</name>
    <dbReference type="NCBI Taxonomy" id="4686"/>
    <lineage>
        <taxon>Eukaryota</taxon>
        <taxon>Viridiplantae</taxon>
        <taxon>Streptophyta</taxon>
        <taxon>Embryophyta</taxon>
        <taxon>Tracheophyta</taxon>
        <taxon>Spermatophyta</taxon>
        <taxon>Magnoliopsida</taxon>
        <taxon>Liliopsida</taxon>
        <taxon>Asparagales</taxon>
        <taxon>Asparagaceae</taxon>
        <taxon>Asparagoideae</taxon>
        <taxon>Asparagus</taxon>
    </lineage>
</organism>